<evidence type="ECO:0000256" key="2">
    <source>
        <dbReference type="SAM" id="SignalP"/>
    </source>
</evidence>
<protein>
    <recommendedName>
        <fullName evidence="3">Tail specific protease domain-containing protein</fullName>
    </recommendedName>
</protein>
<dbReference type="InterPro" id="IPR005151">
    <property type="entry name" value="Tail-specific_protease"/>
</dbReference>
<accession>A0ABQ6BID6</accession>
<comment type="caution">
    <text evidence="4">The sequence shown here is derived from an EMBL/GenBank/DDBJ whole genome shotgun (WGS) entry which is preliminary data.</text>
</comment>
<proteinExistence type="predicted"/>
<feature type="signal peptide" evidence="2">
    <location>
        <begin position="1"/>
        <end position="20"/>
    </location>
</feature>
<keyword evidence="2" id="KW-0732">Signal</keyword>
<evidence type="ECO:0000313" key="5">
    <source>
        <dbReference type="Proteomes" id="UP001156921"/>
    </source>
</evidence>
<dbReference type="EMBL" id="BSOY01000020">
    <property type="protein sequence ID" value="GLS01189.1"/>
    <property type="molecule type" value="Genomic_DNA"/>
</dbReference>
<dbReference type="Gene3D" id="3.90.226.10">
    <property type="entry name" value="2-enoyl-CoA Hydratase, Chain A, domain 1"/>
    <property type="match status" value="1"/>
</dbReference>
<feature type="chain" id="PRO_5047481947" description="Tail specific protease domain-containing protein" evidence="2">
    <location>
        <begin position="21"/>
        <end position="504"/>
    </location>
</feature>
<dbReference type="SUPFAM" id="SSF52096">
    <property type="entry name" value="ClpP/crotonase"/>
    <property type="match status" value="1"/>
</dbReference>
<feature type="domain" description="Tail specific protease" evidence="3">
    <location>
        <begin position="258"/>
        <end position="449"/>
    </location>
</feature>
<dbReference type="InterPro" id="IPR029045">
    <property type="entry name" value="ClpP/crotonase-like_dom_sf"/>
</dbReference>
<evidence type="ECO:0000313" key="4">
    <source>
        <dbReference type="EMBL" id="GLS01189.1"/>
    </source>
</evidence>
<gene>
    <name evidence="4" type="ORF">GCM10007859_12000</name>
</gene>
<name>A0ABQ6BID6_9CAUL</name>
<keyword evidence="5" id="KW-1185">Reference proteome</keyword>
<dbReference type="RefSeq" id="WP_284222043.1">
    <property type="nucleotide sequence ID" value="NZ_BSOY01000020.1"/>
</dbReference>
<evidence type="ECO:0000259" key="3">
    <source>
        <dbReference type="Pfam" id="PF03572"/>
    </source>
</evidence>
<feature type="region of interest" description="Disordered" evidence="1">
    <location>
        <begin position="378"/>
        <end position="401"/>
    </location>
</feature>
<evidence type="ECO:0000256" key="1">
    <source>
        <dbReference type="SAM" id="MobiDB-lite"/>
    </source>
</evidence>
<sequence>MKPAVLAAAAALIITAPVMAQEAPAPAPAQDWMTAPRDWSAALRQDATALHGIIIDSHPGVHDSLNPEFRARVDAGLALALRRAETTTDAGGWWWAMRAFVAGFDDGHVQMGLTDQSRGFPTRWPGFLTVYRGADQVVAVRDEADAAAPPLGARLVDCDAIPAPQLAEQRIGAFRGRWFLESQRALFGDWLFMSASNPWIREMASCRFESAGETRTYALDWRVIEPADLSARRTRLAQRGGATFGLTTLDDGGVWMSMPSFNGDPASDAHKALTPMMADWQARQAELRAAPFVVLDLRGNGGGSSHWSKEIAVALWGRDWVNAKEPQVSVAIEWRASDANLAAIQTYVDEWTAAGESAERIGWAREIVEGMTEARAAGRPYWRDQESASSRPRNGRAPPQLVRGPVYVLTDPGCASACLDAVDLWKALGAIQIGRETSADTVYMDVREAALPSGLATLVIPMKVWRGRPRGNNEPHRPTHLFDGDITDSAALQAWVRTLAAAGP</sequence>
<dbReference type="Proteomes" id="UP001156921">
    <property type="component" value="Unassembled WGS sequence"/>
</dbReference>
<reference evidence="5" key="1">
    <citation type="journal article" date="2019" name="Int. J. Syst. Evol. Microbiol.">
        <title>The Global Catalogue of Microorganisms (GCM) 10K type strain sequencing project: providing services to taxonomists for standard genome sequencing and annotation.</title>
        <authorList>
            <consortium name="The Broad Institute Genomics Platform"/>
            <consortium name="The Broad Institute Genome Sequencing Center for Infectious Disease"/>
            <person name="Wu L."/>
            <person name="Ma J."/>
        </authorList>
    </citation>
    <scope>NUCLEOTIDE SEQUENCE [LARGE SCALE GENOMIC DNA]</scope>
    <source>
        <strain evidence="5">NBRC 110107</strain>
    </source>
</reference>
<organism evidence="4 5">
    <name type="scientific">Brevundimonas denitrificans</name>
    <dbReference type="NCBI Taxonomy" id="1443434"/>
    <lineage>
        <taxon>Bacteria</taxon>
        <taxon>Pseudomonadati</taxon>
        <taxon>Pseudomonadota</taxon>
        <taxon>Alphaproteobacteria</taxon>
        <taxon>Caulobacterales</taxon>
        <taxon>Caulobacteraceae</taxon>
        <taxon>Brevundimonas</taxon>
    </lineage>
</organism>
<dbReference type="Pfam" id="PF03572">
    <property type="entry name" value="Peptidase_S41"/>
    <property type="match status" value="1"/>
</dbReference>